<dbReference type="PANTHER" id="PTHR12317">
    <property type="entry name" value="DIACYLGLYCEROL O-ACYLTRANSFERASE"/>
    <property type="match status" value="1"/>
</dbReference>
<evidence type="ECO:0000256" key="5">
    <source>
        <dbReference type="ARBA" id="ARBA00013244"/>
    </source>
</evidence>
<keyword evidence="9" id="KW-0319">Glycerol metabolism</keyword>
<evidence type="ECO:0000256" key="14">
    <source>
        <dbReference type="ARBA" id="ARBA00023315"/>
    </source>
</evidence>
<evidence type="ECO:0000256" key="1">
    <source>
        <dbReference type="ARBA" id="ARBA00004477"/>
    </source>
</evidence>
<dbReference type="EC" id="2.3.1.20" evidence="5 16"/>
<dbReference type="PANTHER" id="PTHR12317:SF0">
    <property type="entry name" value="ACYLTRANSFERASE"/>
    <property type="match status" value="1"/>
</dbReference>
<comment type="subcellular location">
    <subcellularLocation>
        <location evidence="1 16">Endoplasmic reticulum membrane</location>
        <topology evidence="1 16">Multi-pass membrane protein</topology>
    </subcellularLocation>
</comment>
<comment type="function">
    <text evidence="16">Catalyzes the terminal and only committed step in triacylglycerol synthesis by using diacylglycerol and fatty acyl CoA as substrates.</text>
</comment>
<comment type="catalytic activity">
    <reaction evidence="15 16">
        <text>an acyl-CoA + a 1,2-diacyl-sn-glycerol = a triacyl-sn-glycerol + CoA</text>
        <dbReference type="Rhea" id="RHEA:10868"/>
        <dbReference type="ChEBI" id="CHEBI:17815"/>
        <dbReference type="ChEBI" id="CHEBI:57287"/>
        <dbReference type="ChEBI" id="CHEBI:58342"/>
        <dbReference type="ChEBI" id="CHEBI:64615"/>
        <dbReference type="EC" id="2.3.1.20"/>
    </reaction>
</comment>
<comment type="pathway">
    <text evidence="3">Lipid metabolism.</text>
</comment>
<dbReference type="Proteomes" id="UP000186136">
    <property type="component" value="Unassembled WGS sequence"/>
</dbReference>
<evidence type="ECO:0000256" key="15">
    <source>
        <dbReference type="ARBA" id="ARBA00048109"/>
    </source>
</evidence>
<organism evidence="17 18">
    <name type="scientific">Pichia membranifaciens</name>
    <dbReference type="NCBI Taxonomy" id="4926"/>
    <lineage>
        <taxon>Eukaryota</taxon>
        <taxon>Fungi</taxon>
        <taxon>Dikarya</taxon>
        <taxon>Ascomycota</taxon>
        <taxon>Saccharomycotina</taxon>
        <taxon>Pichiomycetes</taxon>
        <taxon>Pichiales</taxon>
        <taxon>Pichiaceae</taxon>
        <taxon>Pichia</taxon>
    </lineage>
</organism>
<dbReference type="UniPathway" id="UPA00282"/>
<dbReference type="AlphaFoldDB" id="A0A1Q2YKC4"/>
<sequence length="335" mass="37955">MLHLVSEKERLLDKEEKVGPRYLFTAHPHGVISFGITAALCWGGEDEVKDTVVSEGPTDVSSTTSNEDGHTSLKIWPSHTLKSSKSFKSLFPGITTHLLTLPTQFLIPFYRDYIMALGVGLVTKAGITSILKRNHSVAIVVGGAHESLFARPGMNRIVLNRRKGFIKLALESCTKTEKDLKELSAEELDKNVETGMWNDSMSDIAIVPVYVYGENNVHKVYNTTEEPSGKNSKTLKTFLNLQLLLKKYTGFTLPLVNSRSIFNYDFGLLPYKRRMDVVTGKPIYIYRMFNNAIGDKVTEEEISYYHEMYKAKLLELWEKNKSFATEWDEKLKIAE</sequence>
<evidence type="ECO:0000256" key="11">
    <source>
        <dbReference type="ARBA" id="ARBA00022989"/>
    </source>
</evidence>
<dbReference type="EMBL" id="BDGI01000150">
    <property type="protein sequence ID" value="GAV29989.1"/>
    <property type="molecule type" value="Genomic_DNA"/>
</dbReference>
<evidence type="ECO:0000256" key="8">
    <source>
        <dbReference type="ARBA" id="ARBA00022692"/>
    </source>
</evidence>
<protein>
    <recommendedName>
        <fullName evidence="5 16">Diacylglycerol O-acyltransferase</fullName>
        <ecNumber evidence="5 16">2.3.1.20</ecNumber>
    </recommendedName>
</protein>
<evidence type="ECO:0000256" key="6">
    <source>
        <dbReference type="ARBA" id="ARBA00022516"/>
    </source>
</evidence>
<keyword evidence="14 16" id="KW-0012">Acyltransferase</keyword>
<dbReference type="InterPro" id="IPR007130">
    <property type="entry name" value="DAGAT"/>
</dbReference>
<evidence type="ECO:0000256" key="4">
    <source>
        <dbReference type="ARBA" id="ARBA00005420"/>
    </source>
</evidence>
<evidence type="ECO:0000256" key="10">
    <source>
        <dbReference type="ARBA" id="ARBA00022824"/>
    </source>
</evidence>
<keyword evidence="7" id="KW-0808">Transferase</keyword>
<comment type="pathway">
    <text evidence="2 16">Glycerolipid metabolism; triacylglycerol biosynthesis.</text>
</comment>
<keyword evidence="11" id="KW-1133">Transmembrane helix</keyword>
<evidence type="ECO:0000256" key="12">
    <source>
        <dbReference type="ARBA" id="ARBA00023098"/>
    </source>
</evidence>
<reference evidence="17 18" key="1">
    <citation type="submission" date="2016-08" db="EMBL/GenBank/DDBJ databases">
        <title>Whole genome shotgun sequence of Pichia membranifaciens KS47-1.</title>
        <authorList>
            <person name="Konishi M."/>
            <person name="Ishida M."/>
            <person name="Arakawa T."/>
            <person name="Kato Y."/>
            <person name="Horiuchi J."/>
        </authorList>
    </citation>
    <scope>NUCLEOTIDE SEQUENCE [LARGE SCALE GENOMIC DNA]</scope>
    <source>
        <strain evidence="17 18">KS47-1</strain>
    </source>
</reference>
<dbReference type="GO" id="GO:0019432">
    <property type="term" value="P:triglyceride biosynthetic process"/>
    <property type="evidence" value="ECO:0007669"/>
    <property type="project" value="UniProtKB-UniRule"/>
</dbReference>
<evidence type="ECO:0000256" key="9">
    <source>
        <dbReference type="ARBA" id="ARBA00022798"/>
    </source>
</evidence>
<dbReference type="GO" id="GO:0005789">
    <property type="term" value="C:endoplasmic reticulum membrane"/>
    <property type="evidence" value="ECO:0007669"/>
    <property type="project" value="UniProtKB-SubCell"/>
</dbReference>
<evidence type="ECO:0000256" key="16">
    <source>
        <dbReference type="RuleBase" id="RU367023"/>
    </source>
</evidence>
<evidence type="ECO:0000256" key="13">
    <source>
        <dbReference type="ARBA" id="ARBA00023136"/>
    </source>
</evidence>
<keyword evidence="13" id="KW-0472">Membrane</keyword>
<keyword evidence="12 16" id="KW-0443">Lipid metabolism</keyword>
<name>A0A1Q2YKC4_9ASCO</name>
<dbReference type="GO" id="GO:0004144">
    <property type="term" value="F:diacylglycerol O-acyltransferase activity"/>
    <property type="evidence" value="ECO:0007669"/>
    <property type="project" value="UniProtKB-UniRule"/>
</dbReference>
<accession>A0A1Q2YKC4</accession>
<evidence type="ECO:0000313" key="18">
    <source>
        <dbReference type="Proteomes" id="UP000186136"/>
    </source>
</evidence>
<comment type="similarity">
    <text evidence="4 16">Belongs to the diacylglycerol acyltransferase family.</text>
</comment>
<dbReference type="GO" id="GO:0006071">
    <property type="term" value="P:glycerol metabolic process"/>
    <property type="evidence" value="ECO:0007669"/>
    <property type="project" value="UniProtKB-UniRule"/>
</dbReference>
<gene>
    <name evidence="17" type="ORF">PMKS-003495</name>
</gene>
<proteinExistence type="inferred from homology"/>
<evidence type="ECO:0000313" key="17">
    <source>
        <dbReference type="EMBL" id="GAV29989.1"/>
    </source>
</evidence>
<keyword evidence="10 16" id="KW-0256">Endoplasmic reticulum</keyword>
<dbReference type="Pfam" id="PF03982">
    <property type="entry name" value="DAGAT"/>
    <property type="match status" value="2"/>
</dbReference>
<keyword evidence="6 16" id="KW-0444">Lipid biosynthesis</keyword>
<evidence type="ECO:0000256" key="3">
    <source>
        <dbReference type="ARBA" id="ARBA00005189"/>
    </source>
</evidence>
<evidence type="ECO:0000256" key="2">
    <source>
        <dbReference type="ARBA" id="ARBA00004771"/>
    </source>
</evidence>
<evidence type="ECO:0000256" key="7">
    <source>
        <dbReference type="ARBA" id="ARBA00022679"/>
    </source>
</evidence>
<keyword evidence="8" id="KW-0812">Transmembrane</keyword>
<dbReference type="OrthoDB" id="264532at2759"/>
<comment type="caution">
    <text evidence="17">The sequence shown here is derived from an EMBL/GenBank/DDBJ whole genome shotgun (WGS) entry which is preliminary data.</text>
</comment>
<keyword evidence="18" id="KW-1185">Reference proteome</keyword>